<keyword evidence="7" id="KW-0732">Signal</keyword>
<evidence type="ECO:0000256" key="16">
    <source>
        <dbReference type="SAM" id="Phobius"/>
    </source>
</evidence>
<evidence type="ECO:0000256" key="5">
    <source>
        <dbReference type="ARBA" id="ARBA00013776"/>
    </source>
</evidence>
<keyword evidence="11" id="KW-0496">Mitochondrion</keyword>
<evidence type="ECO:0000256" key="13">
    <source>
        <dbReference type="ARBA" id="ARBA00023157"/>
    </source>
</evidence>
<evidence type="ECO:0000256" key="3">
    <source>
        <dbReference type="ARBA" id="ARBA00004614"/>
    </source>
</evidence>
<keyword evidence="9" id="KW-0072">Autophagy</keyword>
<dbReference type="PROSITE" id="PS51914">
    <property type="entry name" value="MRH"/>
    <property type="match status" value="1"/>
</dbReference>
<evidence type="ECO:0000313" key="19">
    <source>
        <dbReference type="Proteomes" id="UP000219338"/>
    </source>
</evidence>
<dbReference type="EMBL" id="FUEG01000014">
    <property type="protein sequence ID" value="SJL11479.1"/>
    <property type="molecule type" value="Genomic_DNA"/>
</dbReference>
<evidence type="ECO:0000256" key="15">
    <source>
        <dbReference type="SAM" id="MobiDB-lite"/>
    </source>
</evidence>
<keyword evidence="13" id="KW-1015">Disulfide bond</keyword>
<protein>
    <recommendedName>
        <fullName evidence="5">Autophagy-related protein 27</fullName>
    </recommendedName>
</protein>
<dbReference type="SUPFAM" id="SSF50911">
    <property type="entry name" value="Mannose 6-phosphate receptor domain"/>
    <property type="match status" value="1"/>
</dbReference>
<comment type="subcellular location">
    <subcellularLocation>
        <location evidence="2">Cytoplasmic vesicle membrane</location>
        <topology evidence="2">Single-pass type I membrane protein</topology>
    </subcellularLocation>
    <subcellularLocation>
        <location evidence="3">Golgi apparatus membrane</location>
        <topology evidence="3">Single-pass type I membrane protein</topology>
    </subcellularLocation>
    <subcellularLocation>
        <location evidence="1">Mitochondrion membrane</location>
        <topology evidence="1">Single-pass membrane protein</topology>
    </subcellularLocation>
</comment>
<keyword evidence="14" id="KW-0968">Cytoplasmic vesicle</keyword>
<feature type="domain" description="MRH" evidence="17">
    <location>
        <begin position="6"/>
        <end position="178"/>
    </location>
</feature>
<evidence type="ECO:0000313" key="18">
    <source>
        <dbReference type="EMBL" id="SJL11479.1"/>
    </source>
</evidence>
<keyword evidence="6 16" id="KW-0812">Transmembrane</keyword>
<feature type="region of interest" description="Disordered" evidence="15">
    <location>
        <begin position="179"/>
        <end position="205"/>
    </location>
</feature>
<organism evidence="18 19">
    <name type="scientific">Armillaria ostoyae</name>
    <name type="common">Armillaria root rot fungus</name>
    <dbReference type="NCBI Taxonomy" id="47428"/>
    <lineage>
        <taxon>Eukaryota</taxon>
        <taxon>Fungi</taxon>
        <taxon>Dikarya</taxon>
        <taxon>Basidiomycota</taxon>
        <taxon>Agaricomycotina</taxon>
        <taxon>Agaricomycetes</taxon>
        <taxon>Agaricomycetidae</taxon>
        <taxon>Agaricales</taxon>
        <taxon>Marasmiineae</taxon>
        <taxon>Physalacriaceae</taxon>
        <taxon>Armillaria</taxon>
    </lineage>
</organism>
<evidence type="ECO:0000256" key="4">
    <source>
        <dbReference type="ARBA" id="ARBA00005363"/>
    </source>
</evidence>
<evidence type="ECO:0000256" key="14">
    <source>
        <dbReference type="ARBA" id="ARBA00023329"/>
    </source>
</evidence>
<dbReference type="GO" id="GO:0031966">
    <property type="term" value="C:mitochondrial membrane"/>
    <property type="evidence" value="ECO:0007669"/>
    <property type="project" value="UniProtKB-SubCell"/>
</dbReference>
<proteinExistence type="inferred from homology"/>
<keyword evidence="12 16" id="KW-0472">Membrane</keyword>
<evidence type="ECO:0000256" key="12">
    <source>
        <dbReference type="ARBA" id="ARBA00023136"/>
    </source>
</evidence>
<evidence type="ECO:0000256" key="7">
    <source>
        <dbReference type="ARBA" id="ARBA00022729"/>
    </source>
</evidence>
<reference evidence="19" key="1">
    <citation type="journal article" date="2017" name="Nat. Ecol. Evol.">
        <title>Genome expansion and lineage-specific genetic innovations in the forest pathogenic fungi Armillaria.</title>
        <authorList>
            <person name="Sipos G."/>
            <person name="Prasanna A.N."/>
            <person name="Walter M.C."/>
            <person name="O'Connor E."/>
            <person name="Balint B."/>
            <person name="Krizsan K."/>
            <person name="Kiss B."/>
            <person name="Hess J."/>
            <person name="Varga T."/>
            <person name="Slot J."/>
            <person name="Riley R."/>
            <person name="Boka B."/>
            <person name="Rigling D."/>
            <person name="Barry K."/>
            <person name="Lee J."/>
            <person name="Mihaltcheva S."/>
            <person name="LaButti K."/>
            <person name="Lipzen A."/>
            <person name="Waldron R."/>
            <person name="Moloney N.M."/>
            <person name="Sperisen C."/>
            <person name="Kredics L."/>
            <person name="Vagvoelgyi C."/>
            <person name="Patrignani A."/>
            <person name="Fitzpatrick D."/>
            <person name="Nagy I."/>
            <person name="Doyle S."/>
            <person name="Anderson J.B."/>
            <person name="Grigoriev I.V."/>
            <person name="Gueldener U."/>
            <person name="Muensterkoetter M."/>
            <person name="Nagy L.G."/>
        </authorList>
    </citation>
    <scope>NUCLEOTIDE SEQUENCE [LARGE SCALE GENOMIC DNA]</scope>
    <source>
        <strain evidence="19">C18/9</strain>
    </source>
</reference>
<evidence type="ECO:0000256" key="8">
    <source>
        <dbReference type="ARBA" id="ARBA00022989"/>
    </source>
</evidence>
<dbReference type="GO" id="GO:0000139">
    <property type="term" value="C:Golgi membrane"/>
    <property type="evidence" value="ECO:0007669"/>
    <property type="project" value="UniProtKB-SubCell"/>
</dbReference>
<dbReference type="Proteomes" id="UP000219338">
    <property type="component" value="Unassembled WGS sequence"/>
</dbReference>
<evidence type="ECO:0000259" key="17">
    <source>
        <dbReference type="PROSITE" id="PS51914"/>
    </source>
</evidence>
<dbReference type="OrthoDB" id="29460at2759"/>
<keyword evidence="8 16" id="KW-1133">Transmembrane helix</keyword>
<feature type="transmembrane region" description="Helical" evidence="16">
    <location>
        <begin position="212"/>
        <end position="232"/>
    </location>
</feature>
<gene>
    <name evidence="18" type="ORF">ARMOST_14883</name>
</gene>
<dbReference type="GO" id="GO:0006914">
    <property type="term" value="P:autophagy"/>
    <property type="evidence" value="ECO:0007669"/>
    <property type="project" value="UniProtKB-KW"/>
</dbReference>
<evidence type="ECO:0000256" key="1">
    <source>
        <dbReference type="ARBA" id="ARBA00004304"/>
    </source>
</evidence>
<dbReference type="Pfam" id="PF09451">
    <property type="entry name" value="ATG27"/>
    <property type="match status" value="1"/>
</dbReference>
<evidence type="ECO:0000256" key="11">
    <source>
        <dbReference type="ARBA" id="ARBA00023128"/>
    </source>
</evidence>
<keyword evidence="19" id="KW-1185">Reference proteome</keyword>
<dbReference type="InterPro" id="IPR009011">
    <property type="entry name" value="Man6P_isomerase_rcpt-bd_dom_sf"/>
</dbReference>
<dbReference type="GO" id="GO:0030659">
    <property type="term" value="C:cytoplasmic vesicle membrane"/>
    <property type="evidence" value="ECO:0007669"/>
    <property type="project" value="UniProtKB-SubCell"/>
</dbReference>
<dbReference type="InterPro" id="IPR044865">
    <property type="entry name" value="MRH_dom"/>
</dbReference>
<accession>A0A284RRU2</accession>
<sequence>MNPTALRCSFQIDNHLFDLCPIIASHPGPLTISLDEETPPTRTRSTYNISLDGPLKRDGTLPAELQCPDPTWICLTVTNARPNRPSEPIRVTNVIPIAVDPNLNPTVKFGAEAKLDDRHPPLQVTLHGGSYTSRNVKQKATFQFVCDHNAEEPTEPEFAWSFNGTHAFTWKSKHACSTIVSGSPTSPSEPDPDPPAEPPHDPDEVPVHEARLLPLFLIFFAISSFIVIRVIYPMSRRRRTRHTKFRPSSSRLLEWAQQAGFTDMDSDAESNESGFDEEIPLTLRPTDRCIHMKGEPPTTCFLTMIPNFIEVLNEKDLVLLVDRAGPLSERGEETLPTLLTRFPQSLVLTMFSGLDIGMHRYLAPCMRRFSAASFFIGPMYKHPSTVLCVILIRRGLLTGNGGSFTTCPSLREKRKAFKLLFAALGIKDTAYGPRASPACKSKVAQSVARILGFGPDDASKKDLARTPRPFGMDN</sequence>
<evidence type="ECO:0000256" key="10">
    <source>
        <dbReference type="ARBA" id="ARBA00023034"/>
    </source>
</evidence>
<evidence type="ECO:0000256" key="9">
    <source>
        <dbReference type="ARBA" id="ARBA00023006"/>
    </source>
</evidence>
<feature type="compositionally biased region" description="Pro residues" evidence="15">
    <location>
        <begin position="187"/>
        <end position="197"/>
    </location>
</feature>
<dbReference type="Gene3D" id="2.70.130.10">
    <property type="entry name" value="Mannose-6-phosphate receptor binding domain"/>
    <property type="match status" value="1"/>
</dbReference>
<dbReference type="InterPro" id="IPR018939">
    <property type="entry name" value="Autophagy-rel_prot_27"/>
</dbReference>
<evidence type="ECO:0000256" key="2">
    <source>
        <dbReference type="ARBA" id="ARBA00004358"/>
    </source>
</evidence>
<keyword evidence="10" id="KW-0333">Golgi apparatus</keyword>
<name>A0A284RRU2_ARMOS</name>
<evidence type="ECO:0000256" key="6">
    <source>
        <dbReference type="ARBA" id="ARBA00022692"/>
    </source>
</evidence>
<dbReference type="AlphaFoldDB" id="A0A284RRU2"/>
<comment type="similarity">
    <text evidence="4">Belongs to the ATG27 family.</text>
</comment>